<dbReference type="InterPro" id="IPR003020">
    <property type="entry name" value="HCO3_transpt_euk"/>
</dbReference>
<name>A0A4U5VKC5_COLLU</name>
<dbReference type="GO" id="GO:0008509">
    <property type="term" value="F:monoatomic anion transmembrane transporter activity"/>
    <property type="evidence" value="ECO:0007669"/>
    <property type="project" value="InterPro"/>
</dbReference>
<feature type="transmembrane region" description="Helical" evidence="12">
    <location>
        <begin position="1252"/>
        <end position="1270"/>
    </location>
</feature>
<evidence type="ECO:0000256" key="11">
    <source>
        <dbReference type="ARBA" id="ARBA00049347"/>
    </source>
</evidence>
<dbReference type="PRINTS" id="PR01231">
    <property type="entry name" value="HCO3TRNSPORT"/>
</dbReference>
<keyword evidence="9 12" id="KW-0406">Ion transport</keyword>
<keyword evidence="6" id="KW-0039">Anion exchange</keyword>
<feature type="region of interest" description="Disordered" evidence="13">
    <location>
        <begin position="77"/>
        <end position="147"/>
    </location>
</feature>
<organism evidence="16 17">
    <name type="scientific">Collichthys lucidus</name>
    <name type="common">Big head croaker</name>
    <name type="synonym">Sciaena lucida</name>
    <dbReference type="NCBI Taxonomy" id="240159"/>
    <lineage>
        <taxon>Eukaryota</taxon>
        <taxon>Metazoa</taxon>
        <taxon>Chordata</taxon>
        <taxon>Craniata</taxon>
        <taxon>Vertebrata</taxon>
        <taxon>Euteleostomi</taxon>
        <taxon>Actinopterygii</taxon>
        <taxon>Neopterygii</taxon>
        <taxon>Teleostei</taxon>
        <taxon>Neoteleostei</taxon>
        <taxon>Acanthomorphata</taxon>
        <taxon>Eupercaria</taxon>
        <taxon>Sciaenidae</taxon>
        <taxon>Collichthys</taxon>
    </lineage>
</organism>
<dbReference type="Pfam" id="PF00955">
    <property type="entry name" value="HCO3_cotransp"/>
    <property type="match status" value="1"/>
</dbReference>
<dbReference type="GO" id="GO:0051453">
    <property type="term" value="P:regulation of intracellular pH"/>
    <property type="evidence" value="ECO:0007669"/>
    <property type="project" value="TreeGrafter"/>
</dbReference>
<dbReference type="PANTHER" id="PTHR11453:SF14">
    <property type="entry name" value="ANION EXCHANGE PROTEIN 2"/>
    <property type="match status" value="1"/>
</dbReference>
<dbReference type="InterPro" id="IPR018241">
    <property type="entry name" value="Anion_exchange_CS"/>
</dbReference>
<feature type="transmembrane region" description="Helical" evidence="12">
    <location>
        <begin position="1138"/>
        <end position="1156"/>
    </location>
</feature>
<dbReference type="GO" id="GO:0005452">
    <property type="term" value="F:solute:inorganic anion antiporter activity"/>
    <property type="evidence" value="ECO:0007669"/>
    <property type="project" value="InterPro"/>
</dbReference>
<feature type="region of interest" description="Disordered" evidence="13">
    <location>
        <begin position="248"/>
        <end position="277"/>
    </location>
</feature>
<feature type="transmembrane region" description="Helical" evidence="12">
    <location>
        <begin position="876"/>
        <end position="893"/>
    </location>
</feature>
<dbReference type="Gene3D" id="1.10.287.570">
    <property type="entry name" value="Helical hairpin bin"/>
    <property type="match status" value="1"/>
</dbReference>
<feature type="compositionally biased region" description="Basic and acidic residues" evidence="13">
    <location>
        <begin position="256"/>
        <end position="275"/>
    </location>
</feature>
<keyword evidence="4" id="KW-0050">Antiport</keyword>
<dbReference type="GO" id="GO:0015701">
    <property type="term" value="P:bicarbonate transport"/>
    <property type="evidence" value="ECO:0007669"/>
    <property type="project" value="TreeGrafter"/>
</dbReference>
<evidence type="ECO:0000256" key="7">
    <source>
        <dbReference type="ARBA" id="ARBA00022692"/>
    </source>
</evidence>
<evidence type="ECO:0000256" key="2">
    <source>
        <dbReference type="ARBA" id="ARBA00010993"/>
    </source>
</evidence>
<comment type="subcellular location">
    <subcellularLocation>
        <location evidence="1">Cell membrane</location>
        <topology evidence="1">Multi-pass membrane protein</topology>
    </subcellularLocation>
    <subcellularLocation>
        <location evidence="12">Membrane</location>
        <topology evidence="12">Multi-pass membrane protein</topology>
    </subcellularLocation>
</comment>
<keyword evidence="7 12" id="KW-0812">Transmembrane</keyword>
<dbReference type="InterPro" id="IPR016152">
    <property type="entry name" value="PTrfase/Anion_transptr"/>
</dbReference>
<dbReference type="NCBIfam" id="TIGR00834">
    <property type="entry name" value="ae"/>
    <property type="match status" value="1"/>
</dbReference>
<evidence type="ECO:0000256" key="1">
    <source>
        <dbReference type="ARBA" id="ARBA00004651"/>
    </source>
</evidence>
<dbReference type="Proteomes" id="UP000298787">
    <property type="component" value="Chromosome 19"/>
</dbReference>
<feature type="compositionally biased region" description="Basic residues" evidence="13">
    <location>
        <begin position="80"/>
        <end position="89"/>
    </location>
</feature>
<feature type="transmembrane region" description="Helical" evidence="12">
    <location>
        <begin position="966"/>
        <end position="985"/>
    </location>
</feature>
<feature type="compositionally biased region" description="Basic residues" evidence="13">
    <location>
        <begin position="97"/>
        <end position="106"/>
    </location>
</feature>
<feature type="transmembrane region" description="Helical" evidence="12">
    <location>
        <begin position="1162"/>
        <end position="1179"/>
    </location>
</feature>
<feature type="compositionally biased region" description="Acidic residues" evidence="13">
    <location>
        <begin position="120"/>
        <end position="133"/>
    </location>
</feature>
<comment type="catalytic activity">
    <reaction evidence="11">
        <text>hydrogencarbonate(in) + chloride(out) = hydrogencarbonate(out) + chloride(in)</text>
        <dbReference type="Rhea" id="RHEA:72363"/>
        <dbReference type="ChEBI" id="CHEBI:17544"/>
        <dbReference type="ChEBI" id="CHEBI:17996"/>
    </reaction>
</comment>
<feature type="transmembrane region" description="Helical" evidence="12">
    <location>
        <begin position="1088"/>
        <end position="1108"/>
    </location>
</feature>
<feature type="transmembrane region" description="Helical" evidence="12">
    <location>
        <begin position="1065"/>
        <end position="1082"/>
    </location>
</feature>
<dbReference type="Pfam" id="PF07565">
    <property type="entry name" value="Band_3_cyto"/>
    <property type="match status" value="1"/>
</dbReference>
<evidence type="ECO:0000256" key="5">
    <source>
        <dbReference type="ARBA" id="ARBA00022475"/>
    </source>
</evidence>
<evidence type="ECO:0000313" key="16">
    <source>
        <dbReference type="EMBL" id="TKS87605.1"/>
    </source>
</evidence>
<dbReference type="SUPFAM" id="SSF54403">
    <property type="entry name" value="Cystatin/monellin"/>
    <property type="match status" value="1"/>
</dbReference>
<dbReference type="EMBL" id="CM014096">
    <property type="protein sequence ID" value="TKS87605.1"/>
    <property type="molecule type" value="Genomic_DNA"/>
</dbReference>
<evidence type="ECO:0000256" key="4">
    <source>
        <dbReference type="ARBA" id="ARBA00022449"/>
    </source>
</evidence>
<gene>
    <name evidence="16" type="ORF">D9C73_021729</name>
</gene>
<evidence type="ECO:0000256" key="3">
    <source>
        <dbReference type="ARBA" id="ARBA00022448"/>
    </source>
</evidence>
<evidence type="ECO:0000256" key="13">
    <source>
        <dbReference type="SAM" id="MobiDB-lite"/>
    </source>
</evidence>
<comment type="similarity">
    <text evidence="2 12">Belongs to the anion exchanger (TC 2.A.31) family.</text>
</comment>
<feature type="transmembrane region" description="Helical" evidence="12">
    <location>
        <begin position="814"/>
        <end position="835"/>
    </location>
</feature>
<feature type="transmembrane region" description="Helical" evidence="12">
    <location>
        <begin position="782"/>
        <end position="807"/>
    </location>
</feature>
<feature type="transmembrane region" description="Helical" evidence="12">
    <location>
        <begin position="1006"/>
        <end position="1030"/>
    </location>
</feature>
<feature type="region of interest" description="Disordered" evidence="13">
    <location>
        <begin position="1"/>
        <end position="51"/>
    </location>
</feature>
<feature type="transmembrane region" description="Helical" evidence="12">
    <location>
        <begin position="913"/>
        <end position="929"/>
    </location>
</feature>
<dbReference type="InterPro" id="IPR011531">
    <property type="entry name" value="HCO3_transpt-like_TM_dom"/>
</dbReference>
<dbReference type="FunFam" id="1.10.287.570:FF:000001">
    <property type="entry name" value="Anion exchange protein"/>
    <property type="match status" value="1"/>
</dbReference>
<feature type="transmembrane region" description="Helical" evidence="12">
    <location>
        <begin position="697"/>
        <end position="719"/>
    </location>
</feature>
<dbReference type="InterPro" id="IPR001717">
    <property type="entry name" value="Anion_exchange"/>
</dbReference>
<keyword evidence="10 12" id="KW-0472">Membrane</keyword>
<evidence type="ECO:0000256" key="10">
    <source>
        <dbReference type="ARBA" id="ARBA00023136"/>
    </source>
</evidence>
<evidence type="ECO:0000256" key="6">
    <source>
        <dbReference type="ARBA" id="ARBA00022681"/>
    </source>
</evidence>
<dbReference type="InterPro" id="IPR046350">
    <property type="entry name" value="Cystatin_sf"/>
</dbReference>
<evidence type="ECO:0000256" key="12">
    <source>
        <dbReference type="RuleBase" id="RU362035"/>
    </source>
</evidence>
<keyword evidence="3 12" id="KW-0813">Transport</keyword>
<keyword evidence="17" id="KW-1185">Reference proteome</keyword>
<dbReference type="STRING" id="240159.A0A4U5VKC5"/>
<sequence length="1416" mass="158827">MSNPSAPKQITDAVASVIHSPEAPAASSLHGTPRPDEEDDGDLNKALGVQRFQQILSPAAVVPDEQHHNYHEEDIEYHRHSSHHIHRPLSKLPSEVRRKKKRRKDKDHKSSQVPSSGPIEEGEDEEDEEEEGTETTSGPTESEKVKDVEVIIHTRGEDGEAHFCFAVGSLLPCDIPGPPAQRGAVFGAGEIYVREWTPQQRAAAYQTGLYYYISHSCCQLRPLDSGPSQHGHRFEDVPGVRRHLVRKSAKGQVVHTGKDHKEPTTRSRKQDRTPHESLPVVVYRSASRQEGVLLDMNCGQMARYQKVFVELNELTMDKNQEMQWKETARWIKFEEDVEEETDRWGKPHVASLSFRSLLELRKTISHGAVLLDLDQKTLPGIAHQVVEQMIISDQIKAEDRSNVLRALLLKHSHPSDEKEHSSPFPRNISAASLGSLITHHHSANHTHQPEPSVTDPLMGTTHVPGETDTRIDMDKNEVQQKEPTLASGMHRSKSKHELKLLEKIPENAEATVVLVGSVDFLEQPTMAFVRLQEAVELESVLEVPVPVRFLFVLLGPPTTSMDYHQIGRSISTLMSDKQFHEAAYLADDRQDLLNAINSFLDCSIVLPPSEMGGDELLRSVARFQREMLRKREEQGGKLLAKEPKSFEEKEALLTPLKKSDDPLQRSGRPFGGLIRDVRRRYPKYLSDFKDALNSQCMAAVIFIYFAALSPAITFGGLLGEKTEGLIGVSELIVSTAVQGVIFCLLGAQPLLVVGFSGPLLVFEEAFFSFCKSNQMEYLTGRVWIGFWLIIIVVVMVAFEGSFLVRFVSRFTQEIFSFLISLIFICETFIKLGRIFKEHPLKRCSLDNSSSTENATLVLSNSTQPGKLTVRGEPNTALLSLVLMAGTFFIAFYLRKFKNSAFFPGRFRRMIGDFGVPIAILIMVLVDYSINDTYTQKLSVPAGFSVTSPSKRGWIISPLGTDGEFPIWMMFACCLPALLVFILIFMETQITTLIVSKKERMLVKGSGFHLDLLLIVVLGGSSALFGLPWMAAATVRSVTHVNALTVMSKAVAPGDKPRIQEVKEQRVTGLLVAIMVGMSIWIGDLLRQIPLAVLFGIFLYMGVMSLNGIQLTERMMLLLMPPKYHPDHTYVRKVRTLRMHLFTCVQLVCLAALWAVMSTQASLAFPFVLILTVPVKMFLLTRIFTGREIACLDADDAEPKFDERDCHDEYSEMHMPAKEGWVFFPLRENNTEWEVPLAAALVFIVTDTGRKMAASFLLLFIVGALFVSSNAQENGDNYKQLPETFKKGVDLALENLHSHAAIQHHFLFFRSLTKSDIEAGFDVKYIFHHFYLKATNCQKGTADLTACQFRNNRPLIDCAVCYKTFREEIEQEPKPYIHCIHKTSLTQEMKAARQQHCNNMGYSSGATTLLASTGTTD</sequence>
<accession>A0A4U5VKC5</accession>
<dbReference type="PANTHER" id="PTHR11453">
    <property type="entry name" value="ANION EXCHANGE PROTEIN"/>
    <property type="match status" value="1"/>
</dbReference>
<proteinExistence type="inferred from homology"/>
<evidence type="ECO:0000256" key="8">
    <source>
        <dbReference type="ARBA" id="ARBA00022989"/>
    </source>
</evidence>
<dbReference type="GO" id="GO:0016324">
    <property type="term" value="C:apical plasma membrane"/>
    <property type="evidence" value="ECO:0007669"/>
    <property type="project" value="TreeGrafter"/>
</dbReference>
<reference evidence="16 17" key="1">
    <citation type="submission" date="2019-01" db="EMBL/GenBank/DDBJ databases">
        <title>Genome Assembly of Collichthys lucidus.</title>
        <authorList>
            <person name="Cai M."/>
            <person name="Xiao S."/>
        </authorList>
    </citation>
    <scope>NUCLEOTIDE SEQUENCE [LARGE SCALE GENOMIC DNA]</scope>
    <source>
        <strain evidence="16">JT15FE1705JMU</strain>
        <tissue evidence="16">Muscle</tissue>
    </source>
</reference>
<dbReference type="GO" id="GO:0016323">
    <property type="term" value="C:basolateral plasma membrane"/>
    <property type="evidence" value="ECO:0007669"/>
    <property type="project" value="TreeGrafter"/>
</dbReference>
<dbReference type="PRINTS" id="PR00165">
    <property type="entry name" value="ANIONEXCHNGR"/>
</dbReference>
<evidence type="ECO:0000256" key="9">
    <source>
        <dbReference type="ARBA" id="ARBA00023065"/>
    </source>
</evidence>
<evidence type="ECO:0000259" key="15">
    <source>
        <dbReference type="Pfam" id="PF07565"/>
    </source>
</evidence>
<feature type="domain" description="Bicarbonate transporter-like transmembrane" evidence="14">
    <location>
        <begin position="668"/>
        <end position="1194"/>
    </location>
</feature>
<keyword evidence="8 12" id="KW-1133">Transmembrane helix</keyword>
<feature type="domain" description="Band 3 cytoplasmic" evidence="15">
    <location>
        <begin position="306"/>
        <end position="611"/>
    </location>
</feature>
<dbReference type="PROSITE" id="PS00219">
    <property type="entry name" value="ANION_EXCHANGER_1"/>
    <property type="match status" value="1"/>
</dbReference>
<dbReference type="Gene3D" id="3.40.930.10">
    <property type="entry name" value="Mannitol-specific EII, Chain A"/>
    <property type="match status" value="1"/>
</dbReference>
<evidence type="ECO:0000313" key="17">
    <source>
        <dbReference type="Proteomes" id="UP000298787"/>
    </source>
</evidence>
<evidence type="ECO:0000259" key="14">
    <source>
        <dbReference type="Pfam" id="PF00955"/>
    </source>
</evidence>
<dbReference type="FunFam" id="3.40.930.10:FF:000004">
    <property type="entry name" value="Anion exchange protein"/>
    <property type="match status" value="1"/>
</dbReference>
<keyword evidence="5" id="KW-1003">Cell membrane</keyword>
<dbReference type="SUPFAM" id="SSF55804">
    <property type="entry name" value="Phoshotransferase/anion transport protein"/>
    <property type="match status" value="1"/>
</dbReference>
<protein>
    <recommendedName>
        <fullName evidence="12">Anion exchange protein</fullName>
    </recommendedName>
</protein>
<feature type="transmembrane region" description="Helical" evidence="12">
    <location>
        <begin position="731"/>
        <end position="762"/>
    </location>
</feature>
<dbReference type="InterPro" id="IPR013769">
    <property type="entry name" value="Band3_cytoplasmic_dom"/>
</dbReference>